<sequence length="80" mass="8733">TSAINRRRLAMIFKFSTDAEAEAIAAILGDSFCYNASRPRTDSDVASAFVSFCTLLHPVIADVELVASDFIYAVHRVGLH</sequence>
<accession>A0AA38GSB3</accession>
<name>A0AA38GSB3_TAXCH</name>
<dbReference type="AlphaFoldDB" id="A0AA38GSB3"/>
<evidence type="ECO:0000313" key="2">
    <source>
        <dbReference type="Proteomes" id="UP000824469"/>
    </source>
</evidence>
<proteinExistence type="predicted"/>
<protein>
    <submittedName>
        <fullName evidence="1">Uncharacterized protein</fullName>
    </submittedName>
</protein>
<feature type="non-terminal residue" evidence="1">
    <location>
        <position position="1"/>
    </location>
</feature>
<feature type="non-terminal residue" evidence="1">
    <location>
        <position position="80"/>
    </location>
</feature>
<keyword evidence="2" id="KW-1185">Reference proteome</keyword>
<dbReference type="EMBL" id="JAHRHJ020000002">
    <property type="protein sequence ID" value="KAH9327734.1"/>
    <property type="molecule type" value="Genomic_DNA"/>
</dbReference>
<dbReference type="Proteomes" id="UP000824469">
    <property type="component" value="Unassembled WGS sequence"/>
</dbReference>
<gene>
    <name evidence="1" type="ORF">KI387_007912</name>
</gene>
<evidence type="ECO:0000313" key="1">
    <source>
        <dbReference type="EMBL" id="KAH9327734.1"/>
    </source>
</evidence>
<reference evidence="1 2" key="1">
    <citation type="journal article" date="2021" name="Nat. Plants">
        <title>The Taxus genome provides insights into paclitaxel biosynthesis.</title>
        <authorList>
            <person name="Xiong X."/>
            <person name="Gou J."/>
            <person name="Liao Q."/>
            <person name="Li Y."/>
            <person name="Zhou Q."/>
            <person name="Bi G."/>
            <person name="Li C."/>
            <person name="Du R."/>
            <person name="Wang X."/>
            <person name="Sun T."/>
            <person name="Guo L."/>
            <person name="Liang H."/>
            <person name="Lu P."/>
            <person name="Wu Y."/>
            <person name="Zhang Z."/>
            <person name="Ro D.K."/>
            <person name="Shang Y."/>
            <person name="Huang S."/>
            <person name="Yan J."/>
        </authorList>
    </citation>
    <scope>NUCLEOTIDE SEQUENCE [LARGE SCALE GENOMIC DNA]</scope>
    <source>
        <strain evidence="1">Ta-2019</strain>
    </source>
</reference>
<organism evidence="1 2">
    <name type="scientific">Taxus chinensis</name>
    <name type="common">Chinese yew</name>
    <name type="synonym">Taxus wallichiana var. chinensis</name>
    <dbReference type="NCBI Taxonomy" id="29808"/>
    <lineage>
        <taxon>Eukaryota</taxon>
        <taxon>Viridiplantae</taxon>
        <taxon>Streptophyta</taxon>
        <taxon>Embryophyta</taxon>
        <taxon>Tracheophyta</taxon>
        <taxon>Spermatophyta</taxon>
        <taxon>Pinopsida</taxon>
        <taxon>Pinidae</taxon>
        <taxon>Conifers II</taxon>
        <taxon>Cupressales</taxon>
        <taxon>Taxaceae</taxon>
        <taxon>Taxus</taxon>
    </lineage>
</organism>
<comment type="caution">
    <text evidence="1">The sequence shown here is derived from an EMBL/GenBank/DDBJ whole genome shotgun (WGS) entry which is preliminary data.</text>
</comment>